<name>V5D2Z5_TRYCR</name>
<feature type="region of interest" description="Disordered" evidence="1">
    <location>
        <begin position="250"/>
        <end position="310"/>
    </location>
</feature>
<dbReference type="AlphaFoldDB" id="V5D2Z5"/>
<evidence type="ECO:0000256" key="1">
    <source>
        <dbReference type="SAM" id="MobiDB-lite"/>
    </source>
</evidence>
<accession>V5D2Z5</accession>
<dbReference type="Proteomes" id="UP000017861">
    <property type="component" value="Unassembled WGS sequence"/>
</dbReference>
<proteinExistence type="predicted"/>
<comment type="caution">
    <text evidence="2">The sequence shown here is derived from an EMBL/GenBank/DDBJ whole genome shotgun (WGS) entry which is preliminary data.</text>
</comment>
<organism evidence="2 3">
    <name type="scientific">Trypanosoma cruzi Dm28c</name>
    <dbReference type="NCBI Taxonomy" id="1416333"/>
    <lineage>
        <taxon>Eukaryota</taxon>
        <taxon>Discoba</taxon>
        <taxon>Euglenozoa</taxon>
        <taxon>Kinetoplastea</taxon>
        <taxon>Metakinetoplastina</taxon>
        <taxon>Trypanosomatida</taxon>
        <taxon>Trypanosomatidae</taxon>
        <taxon>Trypanosoma</taxon>
        <taxon>Schizotrypanum</taxon>
    </lineage>
</organism>
<protein>
    <submittedName>
        <fullName evidence="2">Uncharacterized protein</fullName>
    </submittedName>
</protein>
<dbReference type="VEuPathDB" id="TriTrypDB:TCDM_10513"/>
<evidence type="ECO:0000313" key="3">
    <source>
        <dbReference type="Proteomes" id="UP000017861"/>
    </source>
</evidence>
<dbReference type="EMBL" id="AYLP01000233">
    <property type="protein sequence ID" value="ESS61861.1"/>
    <property type="molecule type" value="Genomic_DNA"/>
</dbReference>
<evidence type="ECO:0000313" key="2">
    <source>
        <dbReference type="EMBL" id="ESS61861.1"/>
    </source>
</evidence>
<feature type="compositionally biased region" description="Polar residues" evidence="1">
    <location>
        <begin position="297"/>
        <end position="310"/>
    </location>
</feature>
<dbReference type="OrthoDB" id="10672960at2759"/>
<reference evidence="2 3" key="1">
    <citation type="journal article" date="2014" name="Genome Announc.">
        <title>Trypanosoma cruzi Clone Dm28c Draft Genome Sequence.</title>
        <authorList>
            <person name="Grisard E.C."/>
            <person name="Teixeira S.M."/>
            <person name="de Almeida L.G."/>
            <person name="Stoco P.H."/>
            <person name="Gerber A.L."/>
            <person name="Talavera-Lopez C."/>
            <person name="Lima O.C."/>
            <person name="Andersson B."/>
            <person name="de Vasconcelos A.T."/>
        </authorList>
    </citation>
    <scope>NUCLEOTIDE SEQUENCE [LARGE SCALE GENOMIC DNA]</scope>
    <source>
        <strain evidence="2 3">Dm28c</strain>
    </source>
</reference>
<sequence>MKEKRSSPSHRSSHSHSCYYCYSLSSVPHRHATLTSTRAPPARAVRDALPLSRNIRHLPPVEQLRVLHVPHNRRHAPATQHTQRHNLVPPLLHNHERKAQRVLAHVLHAPQPPADQVVRHALHLSVLVVLGAHPHILSIHGLGAARSCRAVPLLWRATMCRAGPASSHTSPFAHTKGRCNVEKRLAAQHMHEGTKSSNAIHVAMQQRRICTKHPRPQLEGRGASRSTALSITSHFPEGLALRPTLTVRHGAHQPLPSECSQQAASSHPRAIATGNTSNRRRGTSVHLAERKGKWRHANSTASRGTINKTL</sequence>
<gene>
    <name evidence="2" type="ORF">TCDM_10513</name>
</gene>